<dbReference type="InterPro" id="IPR005754">
    <property type="entry name" value="Sortase"/>
</dbReference>
<dbReference type="NCBIfam" id="TIGR01076">
    <property type="entry name" value="sortase_fam"/>
    <property type="match status" value="1"/>
</dbReference>
<feature type="transmembrane region" description="Helical" evidence="3">
    <location>
        <begin position="246"/>
        <end position="266"/>
    </location>
</feature>
<keyword evidence="5" id="KW-1185">Reference proteome</keyword>
<protein>
    <submittedName>
        <fullName evidence="4">Class C sortase</fullName>
    </submittedName>
</protein>
<proteinExistence type="predicted"/>
<keyword evidence="2" id="KW-0175">Coiled coil</keyword>
<keyword evidence="3" id="KW-1133">Transmembrane helix</keyword>
<dbReference type="InterPro" id="IPR023365">
    <property type="entry name" value="Sortase_dom-sf"/>
</dbReference>
<dbReference type="NCBIfam" id="NF033745">
    <property type="entry name" value="class_C_sortase"/>
    <property type="match status" value="1"/>
</dbReference>
<dbReference type="Pfam" id="PF04203">
    <property type="entry name" value="Sortase"/>
    <property type="match status" value="1"/>
</dbReference>
<evidence type="ECO:0000256" key="1">
    <source>
        <dbReference type="ARBA" id="ARBA00022801"/>
    </source>
</evidence>
<dbReference type="InterPro" id="IPR042002">
    <property type="entry name" value="Sortase_C"/>
</dbReference>
<keyword evidence="1" id="KW-0378">Hydrolase</keyword>
<comment type="caution">
    <text evidence="4">The sequence shown here is derived from an EMBL/GenBank/DDBJ whole genome shotgun (WGS) entry which is preliminary data.</text>
</comment>
<keyword evidence="3" id="KW-0472">Membrane</keyword>
<dbReference type="RefSeq" id="WP_262067224.1">
    <property type="nucleotide sequence ID" value="NZ_JAMXOD010000027.1"/>
</dbReference>
<dbReference type="EMBL" id="JAMZFW010000027">
    <property type="protein sequence ID" value="MCP1103452.1"/>
    <property type="molecule type" value="Genomic_DNA"/>
</dbReference>
<dbReference type="Gene3D" id="2.40.260.10">
    <property type="entry name" value="Sortase"/>
    <property type="match status" value="1"/>
</dbReference>
<feature type="coiled-coil region" evidence="2">
    <location>
        <begin position="30"/>
        <end position="57"/>
    </location>
</feature>
<sequence>MKSKKWLVGILFLIGLGLLMYPVISGILASMQEEKVIAVYENNLDKYTEEEVEKELALAKEYNASISGEHIKDPFIQDSGMVLPDNYSQILDFNGVMGSIEIPKIKVNLPIYHGTSEEVLEKGAGHLLQSSFPVGGDGTHSVISGHRGLPKAKLFTDLVDLEEGDIFYIHILNDVLKYEVDRIETVEPYETENLLPVPGEDYVTLVTCTPYGVNSHRLLVRGTRVPYDVEHTQTIDNSRSIRAAVWWPYIAAAAALVILGILIFFGRRRSKGNGRKKR</sequence>
<reference evidence="4 5" key="1">
    <citation type="journal article" date="2022" name="Genome Biol. Evol.">
        <title>Host diet, physiology and behaviors set the stage for Lachnospiraceae cladogenesis.</title>
        <authorList>
            <person name="Vera-Ponce De Leon A."/>
            <person name="Schneider M."/>
            <person name="Jahnes B.C."/>
            <person name="Sadowski V."/>
            <person name="Camuy-Velez L.A."/>
            <person name="Duan J."/>
            <person name="Sabree Z.L."/>
        </authorList>
    </citation>
    <scope>NUCLEOTIDE SEQUENCE [LARGE SCALE GENOMIC DNA]</scope>
    <source>
        <strain evidence="4 5">PAL113</strain>
    </source>
</reference>
<evidence type="ECO:0000256" key="3">
    <source>
        <dbReference type="SAM" id="Phobius"/>
    </source>
</evidence>
<gene>
    <name evidence="4" type="ORF">NK125_13675</name>
</gene>
<name>A0ABT1ECA7_9FIRM</name>
<keyword evidence="3" id="KW-0812">Transmembrane</keyword>
<evidence type="ECO:0000313" key="5">
    <source>
        <dbReference type="Proteomes" id="UP001523566"/>
    </source>
</evidence>
<accession>A0ABT1ECA7</accession>
<evidence type="ECO:0000313" key="4">
    <source>
        <dbReference type="EMBL" id="MCP1103452.1"/>
    </source>
</evidence>
<dbReference type="CDD" id="cd05827">
    <property type="entry name" value="Sortase_C"/>
    <property type="match status" value="1"/>
</dbReference>
<organism evidence="4 5">
    <name type="scientific">Aequitasia blattaphilus</name>
    <dbReference type="NCBI Taxonomy" id="2949332"/>
    <lineage>
        <taxon>Bacteria</taxon>
        <taxon>Bacillati</taxon>
        <taxon>Bacillota</taxon>
        <taxon>Clostridia</taxon>
        <taxon>Lachnospirales</taxon>
        <taxon>Lachnospiraceae</taxon>
        <taxon>Aequitasia</taxon>
    </lineage>
</organism>
<dbReference type="Proteomes" id="UP001523566">
    <property type="component" value="Unassembled WGS sequence"/>
</dbReference>
<dbReference type="SUPFAM" id="SSF63817">
    <property type="entry name" value="Sortase"/>
    <property type="match status" value="1"/>
</dbReference>
<evidence type="ECO:0000256" key="2">
    <source>
        <dbReference type="SAM" id="Coils"/>
    </source>
</evidence>